<dbReference type="InterPro" id="IPR050121">
    <property type="entry name" value="Cytochrome_P450_monoxygenase"/>
</dbReference>
<reference evidence="10" key="2">
    <citation type="journal article" date="2023" name="IMA Fungus">
        <title>Comparative genomic study of the Penicillium genus elucidates a diverse pangenome and 15 lateral gene transfer events.</title>
        <authorList>
            <person name="Petersen C."/>
            <person name="Sorensen T."/>
            <person name="Nielsen M.R."/>
            <person name="Sondergaard T.E."/>
            <person name="Sorensen J.L."/>
            <person name="Fitzpatrick D.A."/>
            <person name="Frisvad J.C."/>
            <person name="Nielsen K.L."/>
        </authorList>
    </citation>
    <scope>NUCLEOTIDE SEQUENCE</scope>
    <source>
        <strain evidence="10">IBT 26290</strain>
    </source>
</reference>
<dbReference type="GO" id="GO:0005506">
    <property type="term" value="F:iron ion binding"/>
    <property type="evidence" value="ECO:0007669"/>
    <property type="project" value="InterPro"/>
</dbReference>
<dbReference type="PROSITE" id="PS00086">
    <property type="entry name" value="CYTOCHROME_P450"/>
    <property type="match status" value="1"/>
</dbReference>
<dbReference type="AlphaFoldDB" id="A0A9W9IDB4"/>
<comment type="cofactor">
    <cofactor evidence="1 8">
        <name>heme</name>
        <dbReference type="ChEBI" id="CHEBI:30413"/>
    </cofactor>
</comment>
<dbReference type="Proteomes" id="UP001149163">
    <property type="component" value="Unassembled WGS sequence"/>
</dbReference>
<dbReference type="PANTHER" id="PTHR24305:SF235">
    <property type="entry name" value="CYTOCHROME P450 MONOOXYGENASE APDB-RELATED"/>
    <property type="match status" value="1"/>
</dbReference>
<comment type="caution">
    <text evidence="10">The sequence shown here is derived from an EMBL/GenBank/DDBJ whole genome shotgun (WGS) entry which is preliminary data.</text>
</comment>
<proteinExistence type="inferred from homology"/>
<keyword evidence="7 9" id="KW-0503">Monooxygenase</keyword>
<gene>
    <name evidence="10" type="ORF">N7482_000114</name>
</gene>
<keyword evidence="4 8" id="KW-0479">Metal-binding</keyword>
<dbReference type="InterPro" id="IPR001128">
    <property type="entry name" value="Cyt_P450"/>
</dbReference>
<protein>
    <submittedName>
        <fullName evidence="10">Cytochrome P450</fullName>
    </submittedName>
</protein>
<evidence type="ECO:0000256" key="3">
    <source>
        <dbReference type="ARBA" id="ARBA00022617"/>
    </source>
</evidence>
<dbReference type="RefSeq" id="XP_056545845.1">
    <property type="nucleotide sequence ID" value="XM_056682239.1"/>
</dbReference>
<evidence type="ECO:0000256" key="5">
    <source>
        <dbReference type="ARBA" id="ARBA00023002"/>
    </source>
</evidence>
<reference evidence="10" key="1">
    <citation type="submission" date="2022-11" db="EMBL/GenBank/DDBJ databases">
        <authorList>
            <person name="Petersen C."/>
        </authorList>
    </citation>
    <scope>NUCLEOTIDE SEQUENCE</scope>
    <source>
        <strain evidence="10">IBT 26290</strain>
    </source>
</reference>
<dbReference type="Pfam" id="PF00067">
    <property type="entry name" value="p450"/>
    <property type="match status" value="1"/>
</dbReference>
<keyword evidence="6 8" id="KW-0408">Iron</keyword>
<comment type="similarity">
    <text evidence="2 9">Belongs to the cytochrome P450 family.</text>
</comment>
<dbReference type="PRINTS" id="PR00385">
    <property type="entry name" value="P450"/>
</dbReference>
<dbReference type="InterPro" id="IPR002401">
    <property type="entry name" value="Cyt_P450_E_grp-I"/>
</dbReference>
<evidence type="ECO:0000313" key="10">
    <source>
        <dbReference type="EMBL" id="KAJ5174237.1"/>
    </source>
</evidence>
<dbReference type="EMBL" id="JAPQKN010000001">
    <property type="protein sequence ID" value="KAJ5174237.1"/>
    <property type="molecule type" value="Genomic_DNA"/>
</dbReference>
<evidence type="ECO:0000256" key="4">
    <source>
        <dbReference type="ARBA" id="ARBA00022723"/>
    </source>
</evidence>
<evidence type="ECO:0000256" key="1">
    <source>
        <dbReference type="ARBA" id="ARBA00001971"/>
    </source>
</evidence>
<dbReference type="GO" id="GO:0043386">
    <property type="term" value="P:mycotoxin biosynthetic process"/>
    <property type="evidence" value="ECO:0007669"/>
    <property type="project" value="UniProtKB-ARBA"/>
</dbReference>
<dbReference type="GO" id="GO:0020037">
    <property type="term" value="F:heme binding"/>
    <property type="evidence" value="ECO:0007669"/>
    <property type="project" value="InterPro"/>
</dbReference>
<evidence type="ECO:0000256" key="6">
    <source>
        <dbReference type="ARBA" id="ARBA00023004"/>
    </source>
</evidence>
<organism evidence="10 11">
    <name type="scientific">Penicillium canariense</name>
    <dbReference type="NCBI Taxonomy" id="189055"/>
    <lineage>
        <taxon>Eukaryota</taxon>
        <taxon>Fungi</taxon>
        <taxon>Dikarya</taxon>
        <taxon>Ascomycota</taxon>
        <taxon>Pezizomycotina</taxon>
        <taxon>Eurotiomycetes</taxon>
        <taxon>Eurotiomycetidae</taxon>
        <taxon>Eurotiales</taxon>
        <taxon>Aspergillaceae</taxon>
        <taxon>Penicillium</taxon>
    </lineage>
</organism>
<feature type="binding site" description="axial binding residue" evidence="8">
    <location>
        <position position="464"/>
    </location>
    <ligand>
        <name>heme</name>
        <dbReference type="ChEBI" id="CHEBI:30413"/>
    </ligand>
    <ligandPart>
        <name>Fe</name>
        <dbReference type="ChEBI" id="CHEBI:18248"/>
    </ligandPart>
</feature>
<dbReference type="OrthoDB" id="3934656at2759"/>
<dbReference type="GO" id="GO:0016705">
    <property type="term" value="F:oxidoreductase activity, acting on paired donors, with incorporation or reduction of molecular oxygen"/>
    <property type="evidence" value="ECO:0007669"/>
    <property type="project" value="InterPro"/>
</dbReference>
<dbReference type="InterPro" id="IPR017972">
    <property type="entry name" value="Cyt_P450_CS"/>
</dbReference>
<keyword evidence="3 8" id="KW-0349">Heme</keyword>
<dbReference type="GO" id="GO:0004497">
    <property type="term" value="F:monooxygenase activity"/>
    <property type="evidence" value="ECO:0007669"/>
    <property type="project" value="UniProtKB-KW"/>
</dbReference>
<keyword evidence="11" id="KW-1185">Reference proteome</keyword>
<sequence>MPLAFTSGSLYNERSFCNAILFLFGVLTLWLYRTWKKQSHVPGPFMASISNISRLIWARSGRAHETHIHLHEKYGSLVRLGPNSVSVGDPREISKMYGIRSNFGKSDYYKALQPMSKGKIIQGLFNTQDDQLHRSMKKPIAGIYSMSNLVSFEPYVDSTISFFLERLEDAQGEANGRIDLGTWLQWFAFDVMGEITFSKRLGFLDEAKDVDGIMRSIWKLFRYSCWVGQMPWLDKIWAKNSFVSRLLPAKNSPVVMFALERAQERIAEKLLQGSDSQEAASSSGYNSNDFMSRFLATRVKDPSIPEWFVTAWTTSNVLAGSDTTAIMLRAIIYFLITNSASLQKLERELGQARSQGQLSDIATWKESRNLRYLNACVKEAGRLHPAIGLTLERVVPRGGATICGQFFEEGTNIGMNPWVIHRNKEVFGADANHWNPDRWLDTDAERVTLMENCLLTFGSGSRTCIGKNISYLEIYKLIPTMFARYEIQLWDPTREWKIENSWLVVQSDFFIKLERRKPHL</sequence>
<evidence type="ECO:0000256" key="8">
    <source>
        <dbReference type="PIRSR" id="PIRSR602401-1"/>
    </source>
</evidence>
<evidence type="ECO:0000256" key="2">
    <source>
        <dbReference type="ARBA" id="ARBA00010617"/>
    </source>
</evidence>
<evidence type="ECO:0000313" key="11">
    <source>
        <dbReference type="Proteomes" id="UP001149163"/>
    </source>
</evidence>
<accession>A0A9W9IDB4</accession>
<name>A0A9W9IDB4_9EURO</name>
<dbReference type="CDD" id="cd11060">
    <property type="entry name" value="CYP57A1-like"/>
    <property type="match status" value="1"/>
</dbReference>
<dbReference type="InterPro" id="IPR036396">
    <property type="entry name" value="Cyt_P450_sf"/>
</dbReference>
<dbReference type="PRINTS" id="PR00463">
    <property type="entry name" value="EP450I"/>
</dbReference>
<dbReference type="GeneID" id="81421415"/>
<dbReference type="SUPFAM" id="SSF48264">
    <property type="entry name" value="Cytochrome P450"/>
    <property type="match status" value="1"/>
</dbReference>
<dbReference type="Gene3D" id="1.10.630.10">
    <property type="entry name" value="Cytochrome P450"/>
    <property type="match status" value="1"/>
</dbReference>
<keyword evidence="5 9" id="KW-0560">Oxidoreductase</keyword>
<evidence type="ECO:0000256" key="9">
    <source>
        <dbReference type="RuleBase" id="RU000461"/>
    </source>
</evidence>
<evidence type="ECO:0000256" key="7">
    <source>
        <dbReference type="ARBA" id="ARBA00023033"/>
    </source>
</evidence>
<dbReference type="FunFam" id="1.10.630.10:FF:000050">
    <property type="entry name" value="Cytochrome P450 monooxygenase"/>
    <property type="match status" value="1"/>
</dbReference>
<dbReference type="PANTHER" id="PTHR24305">
    <property type="entry name" value="CYTOCHROME P450"/>
    <property type="match status" value="1"/>
</dbReference>